<comment type="caution">
    <text evidence="1">The sequence shown here is derived from an EMBL/GenBank/DDBJ whole genome shotgun (WGS) entry which is preliminary data.</text>
</comment>
<accession>A0A951Q912</accession>
<reference evidence="1" key="2">
    <citation type="journal article" date="2022" name="Microbiol. Resour. Announc.">
        <title>Metagenome Sequencing to Explore Phylogenomics of Terrestrial Cyanobacteria.</title>
        <authorList>
            <person name="Ward R.D."/>
            <person name="Stajich J.E."/>
            <person name="Johansen J.R."/>
            <person name="Huntemann M."/>
            <person name="Clum A."/>
            <person name="Foster B."/>
            <person name="Foster B."/>
            <person name="Roux S."/>
            <person name="Palaniappan K."/>
            <person name="Varghese N."/>
            <person name="Mukherjee S."/>
            <person name="Reddy T.B.K."/>
            <person name="Daum C."/>
            <person name="Copeland A."/>
            <person name="Chen I.A."/>
            <person name="Ivanova N.N."/>
            <person name="Kyrpides N.C."/>
            <person name="Shapiro N."/>
            <person name="Eloe-Fadrosh E.A."/>
            <person name="Pietrasiak N."/>
        </authorList>
    </citation>
    <scope>NUCLEOTIDE SEQUENCE</scope>
    <source>
        <strain evidence="1">UHER 2000/2452</strain>
    </source>
</reference>
<evidence type="ECO:0000313" key="2">
    <source>
        <dbReference type="Proteomes" id="UP000757435"/>
    </source>
</evidence>
<gene>
    <name evidence="1" type="ORF">KME15_06860</name>
</gene>
<evidence type="ECO:0000313" key="1">
    <source>
        <dbReference type="EMBL" id="MBW4658376.1"/>
    </source>
</evidence>
<dbReference type="AlphaFoldDB" id="A0A951Q912"/>
<dbReference type="Proteomes" id="UP000757435">
    <property type="component" value="Unassembled WGS sequence"/>
</dbReference>
<organism evidence="1 2">
    <name type="scientific">Drouetiella hepatica Uher 2000/2452</name>
    <dbReference type="NCBI Taxonomy" id="904376"/>
    <lineage>
        <taxon>Bacteria</taxon>
        <taxon>Bacillati</taxon>
        <taxon>Cyanobacteriota</taxon>
        <taxon>Cyanophyceae</taxon>
        <taxon>Oculatellales</taxon>
        <taxon>Oculatellaceae</taxon>
        <taxon>Drouetiella</taxon>
    </lineage>
</organism>
<protein>
    <submittedName>
        <fullName evidence="1">Uncharacterized protein</fullName>
    </submittedName>
</protein>
<reference evidence="1" key="1">
    <citation type="submission" date="2021-05" db="EMBL/GenBank/DDBJ databases">
        <authorList>
            <person name="Pietrasiak N."/>
            <person name="Ward R."/>
            <person name="Stajich J.E."/>
            <person name="Kurbessoian T."/>
        </authorList>
    </citation>
    <scope>NUCLEOTIDE SEQUENCE</scope>
    <source>
        <strain evidence="1">UHER 2000/2452</strain>
    </source>
</reference>
<proteinExistence type="predicted"/>
<sequence>MTYTPEESAVVLKAVTLSGMAIAMSDLGIISTAIEATALAKEVAGAAKKYPNNSIIQNVFSDESLKKLHLDTPKDITPENAVDQAIVAVHDAVAALTPTATPEELAEYKQFIYAAADHVANAAGSGLFGSGSPKVSEKEMVALAKLKAALAI</sequence>
<name>A0A951Q912_9CYAN</name>
<dbReference type="EMBL" id="JAHHHD010000005">
    <property type="protein sequence ID" value="MBW4658376.1"/>
    <property type="molecule type" value="Genomic_DNA"/>
</dbReference>